<dbReference type="Proteomes" id="UP000275069">
    <property type="component" value="Chromosome"/>
</dbReference>
<keyword evidence="2" id="KW-1185">Reference proteome</keyword>
<name>A0A387BPQ1_9MICO</name>
<dbReference type="KEGG" id="gry:D7I44_05255"/>
<dbReference type="OrthoDB" id="5517693at2"/>
<sequence>MQSAIVVPMNADRLLIPAIDPVLTSELNHVIPGAGRLPAAAQGNGLIRLRRGLRFPDGEWAALTPTERYRAFVAGVTQTFKKRPVLSHYSAAALWGLPIIGPWPREVHILVPHASGGRSDPGIRRHAIGVPEADVVDIDGFLVTSIARTVLDLATTAPMLTAIAAADAALWVPRGRGALPLVAKSEIWQLWSTREFRGKRRAQELIQFADTGAESPLESASRVNIALAGFPQPVLQHRIEVDGREYWGDFYWPGADAWGEVDGLVKYVDPNDSDGVAAAEAVYREKLREDAVRRRVTRFARWDRGIAMSRTRLRRRLIELGLEPRNHEPRHLRWPL</sequence>
<dbReference type="AlphaFoldDB" id="A0A387BPQ1"/>
<protein>
    <recommendedName>
        <fullName evidence="3">Transcriptional regulator, AbiEi antitoxin, Type IV TA system</fullName>
    </recommendedName>
</protein>
<dbReference type="EMBL" id="CP032624">
    <property type="protein sequence ID" value="AYG02990.1"/>
    <property type="molecule type" value="Genomic_DNA"/>
</dbReference>
<evidence type="ECO:0008006" key="3">
    <source>
        <dbReference type="Google" id="ProtNLM"/>
    </source>
</evidence>
<evidence type="ECO:0000313" key="2">
    <source>
        <dbReference type="Proteomes" id="UP000275069"/>
    </source>
</evidence>
<reference evidence="1 2" key="1">
    <citation type="submission" date="2018-09" db="EMBL/GenBank/DDBJ databases">
        <title>Genome sequencing of strain 2DFW10M-5.</title>
        <authorList>
            <person name="Heo J."/>
            <person name="Kim S.-J."/>
            <person name="Kwon S.-W."/>
        </authorList>
    </citation>
    <scope>NUCLEOTIDE SEQUENCE [LARGE SCALE GENOMIC DNA]</scope>
    <source>
        <strain evidence="1 2">2DFW10M-5</strain>
    </source>
</reference>
<evidence type="ECO:0000313" key="1">
    <source>
        <dbReference type="EMBL" id="AYG02990.1"/>
    </source>
</evidence>
<organism evidence="1 2">
    <name type="scientific">Gryllotalpicola protaetiae</name>
    <dbReference type="NCBI Taxonomy" id="2419771"/>
    <lineage>
        <taxon>Bacteria</taxon>
        <taxon>Bacillati</taxon>
        <taxon>Actinomycetota</taxon>
        <taxon>Actinomycetes</taxon>
        <taxon>Micrococcales</taxon>
        <taxon>Microbacteriaceae</taxon>
        <taxon>Gryllotalpicola</taxon>
    </lineage>
</organism>
<accession>A0A387BPQ1</accession>
<proteinExistence type="predicted"/>
<gene>
    <name evidence="1" type="ORF">D7I44_05255</name>
</gene>